<keyword evidence="7" id="KW-0234">DNA repair</keyword>
<gene>
    <name evidence="9" type="ORF">EJN92_19305</name>
</gene>
<keyword evidence="2" id="KW-0479">Metal-binding</keyword>
<proteinExistence type="predicted"/>
<dbReference type="AlphaFoldDB" id="A0A3S9HPA6"/>
<keyword evidence="4" id="KW-0378">Hydrolase</keyword>
<dbReference type="GO" id="GO:0046872">
    <property type="term" value="F:metal ion binding"/>
    <property type="evidence" value="ECO:0007669"/>
    <property type="project" value="UniProtKB-KW"/>
</dbReference>
<keyword evidence="10" id="KW-1185">Reference proteome</keyword>
<evidence type="ECO:0000256" key="5">
    <source>
        <dbReference type="ARBA" id="ARBA00023004"/>
    </source>
</evidence>
<evidence type="ECO:0000313" key="9">
    <source>
        <dbReference type="EMBL" id="AZP13952.1"/>
    </source>
</evidence>
<evidence type="ECO:0000256" key="6">
    <source>
        <dbReference type="ARBA" id="ARBA00023014"/>
    </source>
</evidence>
<evidence type="ECO:0000256" key="1">
    <source>
        <dbReference type="ARBA" id="ARBA00022485"/>
    </source>
</evidence>
<dbReference type="InterPro" id="IPR051536">
    <property type="entry name" value="UDG_Type-4/5"/>
</dbReference>
<accession>A0A3S9HPA6</accession>
<dbReference type="Gene3D" id="3.40.470.10">
    <property type="entry name" value="Uracil-DNA glycosylase-like domain"/>
    <property type="match status" value="1"/>
</dbReference>
<reference evidence="9 10" key="1">
    <citation type="journal article" date="2011" name="Int. J. Syst. Evol. Microbiol.">
        <title>Description of Undibacterium oligocarboniphilum sp. nov., isolated from purified water, and Undibacterium pigrum strain CCUG 49012 as the type strain of Undibacterium parvum sp. nov., and emended descriptions of the genus Undibacterium and the species Undibacterium pigrum.</title>
        <authorList>
            <person name="Eder W."/>
            <person name="Wanner G."/>
            <person name="Ludwig W."/>
            <person name="Busse H.J."/>
            <person name="Ziemke-Kageler F."/>
            <person name="Lang E."/>
        </authorList>
    </citation>
    <scope>NUCLEOTIDE SEQUENCE [LARGE SCALE GENOMIC DNA]</scope>
    <source>
        <strain evidence="9 10">DSM 23061</strain>
    </source>
</reference>
<dbReference type="Proteomes" id="UP000275663">
    <property type="component" value="Chromosome"/>
</dbReference>
<feature type="domain" description="Uracil-DNA glycosylase-like" evidence="8">
    <location>
        <begin position="198"/>
        <end position="319"/>
    </location>
</feature>
<evidence type="ECO:0000256" key="3">
    <source>
        <dbReference type="ARBA" id="ARBA00022763"/>
    </source>
</evidence>
<evidence type="ECO:0000259" key="8">
    <source>
        <dbReference type="Pfam" id="PF03167"/>
    </source>
</evidence>
<evidence type="ECO:0000256" key="7">
    <source>
        <dbReference type="ARBA" id="ARBA00023204"/>
    </source>
</evidence>
<keyword evidence="6" id="KW-0411">Iron-sulfur</keyword>
<keyword evidence="3" id="KW-0227">DNA damage</keyword>
<dbReference type="PANTHER" id="PTHR33693">
    <property type="entry name" value="TYPE-5 URACIL-DNA GLYCOSYLASE"/>
    <property type="match status" value="1"/>
</dbReference>
<organism evidence="9 10">
    <name type="scientific">Undibacterium parvum</name>
    <dbReference type="NCBI Taxonomy" id="401471"/>
    <lineage>
        <taxon>Bacteria</taxon>
        <taxon>Pseudomonadati</taxon>
        <taxon>Pseudomonadota</taxon>
        <taxon>Betaproteobacteria</taxon>
        <taxon>Burkholderiales</taxon>
        <taxon>Oxalobacteraceae</taxon>
        <taxon>Undibacterium</taxon>
    </lineage>
</organism>
<dbReference type="PANTHER" id="PTHR33693:SF1">
    <property type="entry name" value="TYPE-4 URACIL-DNA GLYCOSYLASE"/>
    <property type="match status" value="1"/>
</dbReference>
<keyword evidence="1" id="KW-0004">4Fe-4S</keyword>
<protein>
    <recommendedName>
        <fullName evidence="8">Uracil-DNA glycosylase-like domain-containing protein</fullName>
    </recommendedName>
</protein>
<dbReference type="InterPro" id="IPR005122">
    <property type="entry name" value="Uracil-DNA_glycosylase-like"/>
</dbReference>
<name>A0A3S9HPA6_9BURK</name>
<dbReference type="SUPFAM" id="SSF52141">
    <property type="entry name" value="Uracil-DNA glycosylase-like"/>
    <property type="match status" value="1"/>
</dbReference>
<dbReference type="GO" id="GO:0051539">
    <property type="term" value="F:4 iron, 4 sulfur cluster binding"/>
    <property type="evidence" value="ECO:0007669"/>
    <property type="project" value="UniProtKB-KW"/>
</dbReference>
<evidence type="ECO:0000313" key="10">
    <source>
        <dbReference type="Proteomes" id="UP000275663"/>
    </source>
</evidence>
<evidence type="ECO:0000256" key="4">
    <source>
        <dbReference type="ARBA" id="ARBA00022801"/>
    </source>
</evidence>
<dbReference type="GO" id="GO:0097506">
    <property type="term" value="F:deaminated base DNA N-glycosylase activity"/>
    <property type="evidence" value="ECO:0007669"/>
    <property type="project" value="UniProtKB-ARBA"/>
</dbReference>
<dbReference type="KEGG" id="upv:EJN92_19305"/>
<evidence type="ECO:0000256" key="2">
    <source>
        <dbReference type="ARBA" id="ARBA00022723"/>
    </source>
</evidence>
<dbReference type="InterPro" id="IPR036895">
    <property type="entry name" value="Uracil-DNA_glycosylase-like_sf"/>
</dbReference>
<dbReference type="OrthoDB" id="5290748at2"/>
<dbReference type="GO" id="GO:0006281">
    <property type="term" value="P:DNA repair"/>
    <property type="evidence" value="ECO:0007669"/>
    <property type="project" value="UniProtKB-KW"/>
</dbReference>
<sequence length="329" mass="34812">MMNDKRDFLLSEMSLGPLWKLRHDAPIPVQGASAVEPPVTPVTPVNSEPAPAPLQNEDETAAFALFLNEEAHQDTTERTESADNAVPVGVADLLPVLGLPDLPEIETPQELATSPVPKSELDAGLDLAWSSSAAGEDHGVSAQGSVSNGQLIEHAACLCGLSEKPEQALFRADRAKPDYLFVYCDAAGGARRHQAAASAQALFENMLLAMGVQRGAKAYLSNVLIAAPELPRGKEVTALAAEYSLCLPCLRRQIKLMQPSVLVALGSTVAGALLSTDTAAVMAMRGGLQQFEGLPLVLSDDPRYLLTKPIGKARVWADLCLAMNSLASN</sequence>
<dbReference type="EMBL" id="CP034464">
    <property type="protein sequence ID" value="AZP13952.1"/>
    <property type="molecule type" value="Genomic_DNA"/>
</dbReference>
<keyword evidence="5" id="KW-0408">Iron</keyword>
<dbReference type="Pfam" id="PF03167">
    <property type="entry name" value="UDG"/>
    <property type="match status" value="1"/>
</dbReference>